<keyword evidence="1" id="KW-0413">Isomerase</keyword>
<dbReference type="AlphaFoldDB" id="A0A4Y8RMN6"/>
<dbReference type="Pfam" id="PF01361">
    <property type="entry name" value="Tautomerase"/>
    <property type="match status" value="1"/>
</dbReference>
<dbReference type="OrthoDB" id="3395834at2"/>
<dbReference type="GO" id="GO:0016862">
    <property type="term" value="F:intramolecular oxidoreductase activity, interconverting keto- and enol-groups"/>
    <property type="evidence" value="ECO:0007669"/>
    <property type="project" value="InterPro"/>
</dbReference>
<feature type="active site" description="Proton acceptor; via imino nitrogen" evidence="2">
    <location>
        <position position="2"/>
    </location>
</feature>
<evidence type="ECO:0000313" key="4">
    <source>
        <dbReference type="EMBL" id="TFF24829.1"/>
    </source>
</evidence>
<dbReference type="SUPFAM" id="SSF55331">
    <property type="entry name" value="Tautomerase/MIF"/>
    <property type="match status" value="1"/>
</dbReference>
<evidence type="ECO:0000256" key="1">
    <source>
        <dbReference type="ARBA" id="ARBA00023235"/>
    </source>
</evidence>
<dbReference type="EMBL" id="SOZD01000002">
    <property type="protein sequence ID" value="TFF24829.1"/>
    <property type="molecule type" value="Genomic_DNA"/>
</dbReference>
<dbReference type="GO" id="GO:0005737">
    <property type="term" value="C:cytoplasm"/>
    <property type="evidence" value="ECO:0007669"/>
    <property type="project" value="InterPro"/>
</dbReference>
<dbReference type="Proteomes" id="UP000298179">
    <property type="component" value="Unassembled WGS sequence"/>
</dbReference>
<name>A0A4Y8RMN6_9HYPH</name>
<keyword evidence="5" id="KW-1185">Reference proteome</keyword>
<dbReference type="InterPro" id="IPR014347">
    <property type="entry name" value="Tautomerase/MIF_sf"/>
</dbReference>
<protein>
    <submittedName>
        <fullName evidence="4">4-oxalocrotonate tautomerase</fullName>
    </submittedName>
</protein>
<dbReference type="InterPro" id="IPR017284">
    <property type="entry name" value="Tautomerase_PptA"/>
</dbReference>
<organism evidence="4 5">
    <name type="scientific">Jiella endophytica</name>
    <dbReference type="NCBI Taxonomy" id="2558362"/>
    <lineage>
        <taxon>Bacteria</taxon>
        <taxon>Pseudomonadati</taxon>
        <taxon>Pseudomonadota</taxon>
        <taxon>Alphaproteobacteria</taxon>
        <taxon>Hyphomicrobiales</taxon>
        <taxon>Aurantimonadaceae</taxon>
        <taxon>Jiella</taxon>
    </lineage>
</organism>
<dbReference type="RefSeq" id="WP_134760998.1">
    <property type="nucleotide sequence ID" value="NZ_SOZD01000002.1"/>
</dbReference>
<proteinExistence type="predicted"/>
<dbReference type="PIRSF" id="PIRSF037799">
    <property type="entry name" value="Tautomer_YdcE_prd"/>
    <property type="match status" value="1"/>
</dbReference>
<reference evidence="4 5" key="1">
    <citation type="submission" date="2019-03" db="EMBL/GenBank/DDBJ databases">
        <title>Jiella endophytica sp. nov., a novel endophytic bacterium isolated from root of Ficus microcarpa Linn. f.</title>
        <authorList>
            <person name="Tuo L."/>
        </authorList>
    </citation>
    <scope>NUCLEOTIDE SEQUENCE [LARGE SCALE GENOMIC DNA]</scope>
    <source>
        <strain evidence="4 5">CBS5Q-3</strain>
    </source>
</reference>
<evidence type="ECO:0000259" key="3">
    <source>
        <dbReference type="Pfam" id="PF01361"/>
    </source>
</evidence>
<dbReference type="Gene3D" id="3.30.429.10">
    <property type="entry name" value="Macrophage Migration Inhibitory Factor"/>
    <property type="match status" value="1"/>
</dbReference>
<feature type="domain" description="4-oxalocrotonate tautomerase-like" evidence="3">
    <location>
        <begin position="2"/>
        <end position="51"/>
    </location>
</feature>
<evidence type="ECO:0000256" key="2">
    <source>
        <dbReference type="PIRSR" id="PIRSR037799-1"/>
    </source>
</evidence>
<accession>A0A4Y8RMN6</accession>
<dbReference type="InterPro" id="IPR004370">
    <property type="entry name" value="4-OT-like_dom"/>
</dbReference>
<sequence length="75" mass="8530">MPHVVVKLWPGKSEDQKTELAEAITRQVTSILNCGVDSVSVGFEEVRSDDWREMVYEPDIIGKDASLYKKPGYRM</sequence>
<gene>
    <name evidence="4" type="ORF">E3C22_05375</name>
</gene>
<evidence type="ECO:0000313" key="5">
    <source>
        <dbReference type="Proteomes" id="UP000298179"/>
    </source>
</evidence>
<comment type="caution">
    <text evidence="4">The sequence shown here is derived from an EMBL/GenBank/DDBJ whole genome shotgun (WGS) entry which is preliminary data.</text>
</comment>